<sequence length="92" mass="9888">MALDFAAGLVGGAAGVLVGHPFDTVKARLQTQHLGGIYKGTLHCFTEIARKESFLGLYKGGLEICIEANFESKNAAKYDKAPCDAARYRLLV</sequence>
<evidence type="ECO:0000256" key="9">
    <source>
        <dbReference type="PROSITE-ProRule" id="PRU00282"/>
    </source>
</evidence>
<evidence type="ECO:0000313" key="12">
    <source>
        <dbReference type="WBParaSite" id="nRc.2.0.1.t46100-RA"/>
    </source>
</evidence>
<name>A0A915L4U1_ROMCU</name>
<evidence type="ECO:0000256" key="2">
    <source>
        <dbReference type="ARBA" id="ARBA00006375"/>
    </source>
</evidence>
<keyword evidence="7" id="KW-0496">Mitochondrion</keyword>
<keyword evidence="11" id="KW-1185">Reference proteome</keyword>
<dbReference type="Pfam" id="PF00153">
    <property type="entry name" value="Mito_carr"/>
    <property type="match status" value="1"/>
</dbReference>
<dbReference type="GO" id="GO:0005289">
    <property type="term" value="F:high-affinity L-arginine transmembrane transporter activity"/>
    <property type="evidence" value="ECO:0007669"/>
    <property type="project" value="TreeGrafter"/>
</dbReference>
<feature type="repeat" description="Solcar" evidence="9">
    <location>
        <begin position="2"/>
        <end position="84"/>
    </location>
</feature>
<dbReference type="Proteomes" id="UP000887565">
    <property type="component" value="Unplaced"/>
</dbReference>
<evidence type="ECO:0000256" key="10">
    <source>
        <dbReference type="RuleBase" id="RU000488"/>
    </source>
</evidence>
<dbReference type="GO" id="GO:0031966">
    <property type="term" value="C:mitochondrial membrane"/>
    <property type="evidence" value="ECO:0007669"/>
    <property type="project" value="UniProtKB-SubCell"/>
</dbReference>
<dbReference type="InterPro" id="IPR018108">
    <property type="entry name" value="MCP_transmembrane"/>
</dbReference>
<comment type="subcellular location">
    <subcellularLocation>
        <location evidence="1">Mitochondrion membrane</location>
        <topology evidence="1">Multi-pass membrane protein</topology>
    </subcellularLocation>
</comment>
<evidence type="ECO:0000256" key="1">
    <source>
        <dbReference type="ARBA" id="ARBA00004225"/>
    </source>
</evidence>
<evidence type="ECO:0000256" key="3">
    <source>
        <dbReference type="ARBA" id="ARBA00022448"/>
    </source>
</evidence>
<dbReference type="Gene3D" id="1.50.40.10">
    <property type="entry name" value="Mitochondrial carrier domain"/>
    <property type="match status" value="1"/>
</dbReference>
<dbReference type="GO" id="GO:1990575">
    <property type="term" value="P:mitochondrial L-ornithine transmembrane transport"/>
    <property type="evidence" value="ECO:0007669"/>
    <property type="project" value="TreeGrafter"/>
</dbReference>
<evidence type="ECO:0000256" key="5">
    <source>
        <dbReference type="ARBA" id="ARBA00022737"/>
    </source>
</evidence>
<reference evidence="12" key="1">
    <citation type="submission" date="2022-11" db="UniProtKB">
        <authorList>
            <consortium name="WormBaseParasite"/>
        </authorList>
    </citation>
    <scope>IDENTIFICATION</scope>
</reference>
<keyword evidence="6" id="KW-1133">Transmembrane helix</keyword>
<accession>A0A915L4U1</accession>
<keyword evidence="8 9" id="KW-0472">Membrane</keyword>
<dbReference type="PANTHER" id="PTHR45624">
    <property type="entry name" value="MITOCHONDRIAL BASIC AMINO ACIDS TRANSPORTER-RELATED"/>
    <property type="match status" value="1"/>
</dbReference>
<keyword evidence="3 10" id="KW-0813">Transport</keyword>
<evidence type="ECO:0000256" key="8">
    <source>
        <dbReference type="ARBA" id="ARBA00023136"/>
    </source>
</evidence>
<comment type="similarity">
    <text evidence="2 10">Belongs to the mitochondrial carrier (TC 2.A.29) family.</text>
</comment>
<dbReference type="PANTHER" id="PTHR45624:SF61">
    <property type="entry name" value="MITOCHONDRIAL BASIC AMINO ACIDS TRANSPORTER"/>
    <property type="match status" value="1"/>
</dbReference>
<dbReference type="AlphaFoldDB" id="A0A915L4U1"/>
<evidence type="ECO:0000256" key="4">
    <source>
        <dbReference type="ARBA" id="ARBA00022692"/>
    </source>
</evidence>
<dbReference type="InterPro" id="IPR050567">
    <property type="entry name" value="Mitochondrial_Carrier"/>
</dbReference>
<dbReference type="InterPro" id="IPR023395">
    <property type="entry name" value="MCP_dom_sf"/>
</dbReference>
<organism evidence="11 12">
    <name type="scientific">Romanomermis culicivorax</name>
    <name type="common">Nematode worm</name>
    <dbReference type="NCBI Taxonomy" id="13658"/>
    <lineage>
        <taxon>Eukaryota</taxon>
        <taxon>Metazoa</taxon>
        <taxon>Ecdysozoa</taxon>
        <taxon>Nematoda</taxon>
        <taxon>Enoplea</taxon>
        <taxon>Dorylaimia</taxon>
        <taxon>Mermithida</taxon>
        <taxon>Mermithoidea</taxon>
        <taxon>Mermithidae</taxon>
        <taxon>Romanomermis</taxon>
    </lineage>
</organism>
<dbReference type="WBParaSite" id="nRc.2.0.1.t46100-RA">
    <property type="protein sequence ID" value="nRc.2.0.1.t46100-RA"/>
    <property type="gene ID" value="nRc.2.0.1.g46100"/>
</dbReference>
<evidence type="ECO:0000256" key="7">
    <source>
        <dbReference type="ARBA" id="ARBA00023128"/>
    </source>
</evidence>
<protein>
    <submittedName>
        <fullName evidence="12">Uncharacterized protein</fullName>
    </submittedName>
</protein>
<dbReference type="PROSITE" id="PS50920">
    <property type="entry name" value="SOLCAR"/>
    <property type="match status" value="1"/>
</dbReference>
<keyword evidence="5" id="KW-0677">Repeat</keyword>
<proteinExistence type="inferred from homology"/>
<dbReference type="SUPFAM" id="SSF103506">
    <property type="entry name" value="Mitochondrial carrier"/>
    <property type="match status" value="1"/>
</dbReference>
<evidence type="ECO:0000256" key="6">
    <source>
        <dbReference type="ARBA" id="ARBA00022989"/>
    </source>
</evidence>
<evidence type="ECO:0000313" key="11">
    <source>
        <dbReference type="Proteomes" id="UP000887565"/>
    </source>
</evidence>
<keyword evidence="4 9" id="KW-0812">Transmembrane</keyword>